<proteinExistence type="inferred from homology"/>
<evidence type="ECO:0000256" key="7">
    <source>
        <dbReference type="ARBA" id="ARBA00022927"/>
    </source>
</evidence>
<dbReference type="Gene3D" id="3.30.2420.10">
    <property type="entry name" value="TonB"/>
    <property type="match status" value="1"/>
</dbReference>
<evidence type="ECO:0000256" key="8">
    <source>
        <dbReference type="ARBA" id="ARBA00022989"/>
    </source>
</evidence>
<evidence type="ECO:0000313" key="12">
    <source>
        <dbReference type="EMBL" id="SHG19002.1"/>
    </source>
</evidence>
<feature type="signal peptide" evidence="10">
    <location>
        <begin position="1"/>
        <end position="22"/>
    </location>
</feature>
<keyword evidence="6" id="KW-0812">Transmembrane</keyword>
<evidence type="ECO:0000256" key="4">
    <source>
        <dbReference type="ARBA" id="ARBA00022475"/>
    </source>
</evidence>
<comment type="similarity">
    <text evidence="2">Belongs to the TonB family.</text>
</comment>
<evidence type="ECO:0000256" key="2">
    <source>
        <dbReference type="ARBA" id="ARBA00006555"/>
    </source>
</evidence>
<dbReference type="SUPFAM" id="SSF48452">
    <property type="entry name" value="TPR-like"/>
    <property type="match status" value="1"/>
</dbReference>
<dbReference type="GO" id="GO:0005886">
    <property type="term" value="C:plasma membrane"/>
    <property type="evidence" value="ECO:0007669"/>
    <property type="project" value="UniProtKB-SubCell"/>
</dbReference>
<gene>
    <name evidence="12" type="ORF">SAMN05216361_1603</name>
</gene>
<accession>A0A1M5HT26</accession>
<keyword evidence="8" id="KW-1133">Transmembrane helix</keyword>
<dbReference type="EMBL" id="FQWD01000002">
    <property type="protein sequence ID" value="SHG19002.1"/>
    <property type="molecule type" value="Genomic_DNA"/>
</dbReference>
<dbReference type="RefSeq" id="WP_073320413.1">
    <property type="nucleotide sequence ID" value="NZ_FQWD01000002.1"/>
</dbReference>
<dbReference type="Gene3D" id="1.25.40.10">
    <property type="entry name" value="Tetratricopeptide repeat domain"/>
    <property type="match status" value="2"/>
</dbReference>
<keyword evidence="7" id="KW-0653">Protein transport</keyword>
<keyword evidence="4" id="KW-1003">Cell membrane</keyword>
<dbReference type="InterPro" id="IPR011990">
    <property type="entry name" value="TPR-like_helical_dom_sf"/>
</dbReference>
<keyword evidence="3" id="KW-0813">Transport</keyword>
<evidence type="ECO:0000256" key="5">
    <source>
        <dbReference type="ARBA" id="ARBA00022519"/>
    </source>
</evidence>
<evidence type="ECO:0000256" key="1">
    <source>
        <dbReference type="ARBA" id="ARBA00004383"/>
    </source>
</evidence>
<sequence length="374" mass="42091">MKTLRQLTIAFCFGIASNSAYAQTASTFSEAYNRYTQAVDAGNGEQAVKYANLALSLASDSVLSSTENYYALQYNLANALRLNEQFSEAEDAYQSLISYASDTFGPLHLKTFLARLESYDLIRTTARLPSTTSSFQRAEKALKAILNDLEDVPEEPLHDAAIIYYSALTPITRYGATPLSFSRTETLTEKALVLANESWGPNDLRTVHLNFLMGKLRYAHKDYEQASGYLESVAKRVNDAMLYSHPWALKAHAMLVQTYSKMGEQDKATQHCQTIGRMTPWDENQEPDPIYRVNPVYPRTAAMGRREGYVVIEFSIDEQGFVTSPDVLEYTGSKKFIRATLEALDQWRYAPKFTDGEPVVAQNMKVQMDFKLSP</sequence>
<name>A0A1M5HT26_9ALTE</name>
<comment type="subcellular location">
    <subcellularLocation>
        <location evidence="1">Cell inner membrane</location>
        <topology evidence="1">Single-pass membrane protein</topology>
        <orientation evidence="1">Periplasmic side</orientation>
    </subcellularLocation>
</comment>
<evidence type="ECO:0000256" key="9">
    <source>
        <dbReference type="ARBA" id="ARBA00023136"/>
    </source>
</evidence>
<dbReference type="Proteomes" id="UP000184520">
    <property type="component" value="Unassembled WGS sequence"/>
</dbReference>
<dbReference type="SUPFAM" id="SSF74653">
    <property type="entry name" value="TolA/TonB C-terminal domain"/>
    <property type="match status" value="1"/>
</dbReference>
<evidence type="ECO:0000256" key="3">
    <source>
        <dbReference type="ARBA" id="ARBA00022448"/>
    </source>
</evidence>
<evidence type="ECO:0000256" key="6">
    <source>
        <dbReference type="ARBA" id="ARBA00022692"/>
    </source>
</evidence>
<dbReference type="NCBIfam" id="TIGR01352">
    <property type="entry name" value="tonB_Cterm"/>
    <property type="match status" value="1"/>
</dbReference>
<dbReference type="STRING" id="634436.SAMN05216361_1603"/>
<keyword evidence="10" id="KW-0732">Signal</keyword>
<reference evidence="13" key="1">
    <citation type="submission" date="2016-11" db="EMBL/GenBank/DDBJ databases">
        <authorList>
            <person name="Varghese N."/>
            <person name="Submissions S."/>
        </authorList>
    </citation>
    <scope>NUCLEOTIDE SEQUENCE [LARGE SCALE GENOMIC DNA]</scope>
    <source>
        <strain evidence="13">CGMCC 1.8995</strain>
    </source>
</reference>
<dbReference type="Pfam" id="PF03544">
    <property type="entry name" value="TonB_C"/>
    <property type="match status" value="1"/>
</dbReference>
<dbReference type="AlphaFoldDB" id="A0A1M5HT26"/>
<dbReference type="InterPro" id="IPR006260">
    <property type="entry name" value="TonB/TolA_C"/>
</dbReference>
<dbReference type="OrthoDB" id="1628901at2"/>
<dbReference type="InterPro" id="IPR051045">
    <property type="entry name" value="TonB-dependent_transducer"/>
</dbReference>
<keyword evidence="9" id="KW-0472">Membrane</keyword>
<feature type="domain" description="TonB C-terminal" evidence="11">
    <location>
        <begin position="282"/>
        <end position="374"/>
    </location>
</feature>
<keyword evidence="5" id="KW-0997">Cell inner membrane</keyword>
<dbReference type="InterPro" id="IPR037682">
    <property type="entry name" value="TonB_C"/>
</dbReference>
<evidence type="ECO:0000256" key="10">
    <source>
        <dbReference type="SAM" id="SignalP"/>
    </source>
</evidence>
<evidence type="ECO:0000259" key="11">
    <source>
        <dbReference type="PROSITE" id="PS52015"/>
    </source>
</evidence>
<feature type="chain" id="PRO_5012409319" evidence="10">
    <location>
        <begin position="23"/>
        <end position="374"/>
    </location>
</feature>
<protein>
    <submittedName>
        <fullName evidence="12">TonB family C-terminal domain-containing protein</fullName>
    </submittedName>
</protein>
<dbReference type="PROSITE" id="PS52015">
    <property type="entry name" value="TONB_CTD"/>
    <property type="match status" value="1"/>
</dbReference>
<dbReference type="GO" id="GO:0055085">
    <property type="term" value="P:transmembrane transport"/>
    <property type="evidence" value="ECO:0007669"/>
    <property type="project" value="InterPro"/>
</dbReference>
<evidence type="ECO:0000313" key="13">
    <source>
        <dbReference type="Proteomes" id="UP000184520"/>
    </source>
</evidence>
<dbReference type="PANTHER" id="PTHR33446">
    <property type="entry name" value="PROTEIN TONB-RELATED"/>
    <property type="match status" value="1"/>
</dbReference>
<dbReference type="GO" id="GO:0015031">
    <property type="term" value="P:protein transport"/>
    <property type="evidence" value="ECO:0007669"/>
    <property type="project" value="UniProtKB-KW"/>
</dbReference>
<keyword evidence="13" id="KW-1185">Reference proteome</keyword>
<organism evidence="12 13">
    <name type="scientific">Marisediminitalea aggregata</name>
    <dbReference type="NCBI Taxonomy" id="634436"/>
    <lineage>
        <taxon>Bacteria</taxon>
        <taxon>Pseudomonadati</taxon>
        <taxon>Pseudomonadota</taxon>
        <taxon>Gammaproteobacteria</taxon>
        <taxon>Alteromonadales</taxon>
        <taxon>Alteromonadaceae</taxon>
        <taxon>Marisediminitalea</taxon>
    </lineage>
</organism>
<dbReference type="PANTHER" id="PTHR33446:SF14">
    <property type="entry name" value="PROTEIN TONB"/>
    <property type="match status" value="1"/>
</dbReference>